<dbReference type="SMART" id="SM00091">
    <property type="entry name" value="PAS"/>
    <property type="match status" value="1"/>
</dbReference>
<protein>
    <submittedName>
        <fullName evidence="6">PAS domain S-box-containing protein/diguanylate cyclase (GGDEF)-like protein</fullName>
    </submittedName>
</protein>
<dbReference type="CDD" id="cd01949">
    <property type="entry name" value="GGDEF"/>
    <property type="match status" value="1"/>
</dbReference>
<dbReference type="SMART" id="SM00267">
    <property type="entry name" value="GGDEF"/>
    <property type="match status" value="1"/>
</dbReference>
<keyword evidence="1" id="KW-1133">Transmembrane helix</keyword>
<dbReference type="CDD" id="cd00130">
    <property type="entry name" value="PAS"/>
    <property type="match status" value="1"/>
</dbReference>
<evidence type="ECO:0000259" key="5">
    <source>
        <dbReference type="PROSITE" id="PS51832"/>
    </source>
</evidence>
<keyword evidence="1" id="KW-0812">Transmembrane</keyword>
<dbReference type="PANTHER" id="PTHR43155:SF2">
    <property type="entry name" value="CYCLIC DI-GMP PHOSPHODIESTERASE PA4108"/>
    <property type="match status" value="1"/>
</dbReference>
<dbReference type="InterPro" id="IPR000160">
    <property type="entry name" value="GGDEF_dom"/>
</dbReference>
<accession>A0A3N1XKR3</accession>
<keyword evidence="7" id="KW-1185">Reference proteome</keyword>
<dbReference type="Pfam" id="PF00990">
    <property type="entry name" value="GGDEF"/>
    <property type="match status" value="1"/>
</dbReference>
<dbReference type="AlphaFoldDB" id="A0A3N1XKR3"/>
<dbReference type="SUPFAM" id="SSF109604">
    <property type="entry name" value="HD-domain/PDEase-like"/>
    <property type="match status" value="1"/>
</dbReference>
<dbReference type="Proteomes" id="UP000273083">
    <property type="component" value="Unassembled WGS sequence"/>
</dbReference>
<dbReference type="PROSITE" id="PS51832">
    <property type="entry name" value="HD_GYP"/>
    <property type="match status" value="1"/>
</dbReference>
<dbReference type="PROSITE" id="PS50887">
    <property type="entry name" value="GGDEF"/>
    <property type="match status" value="1"/>
</dbReference>
<dbReference type="Pfam" id="PF13487">
    <property type="entry name" value="HD_5"/>
    <property type="match status" value="1"/>
</dbReference>
<dbReference type="SMART" id="SM00471">
    <property type="entry name" value="HDc"/>
    <property type="match status" value="1"/>
</dbReference>
<evidence type="ECO:0000313" key="7">
    <source>
        <dbReference type="Proteomes" id="UP000273083"/>
    </source>
</evidence>
<gene>
    <name evidence="6" type="ORF">EDD66_107209</name>
</gene>
<proteinExistence type="predicted"/>
<dbReference type="InterPro" id="IPR000014">
    <property type="entry name" value="PAS"/>
</dbReference>
<evidence type="ECO:0000259" key="2">
    <source>
        <dbReference type="PROSITE" id="PS50112"/>
    </source>
</evidence>
<dbReference type="InterPro" id="IPR003607">
    <property type="entry name" value="HD/PDEase_dom"/>
</dbReference>
<feature type="domain" description="HD-GYP" evidence="5">
    <location>
        <begin position="405"/>
        <end position="594"/>
    </location>
</feature>
<sequence length="594" mass="67765">MHKKTIKYIKKNKKLITITIFSLLTCIISAYVNHIYNADSLYTCLFYIPVVMTGLWYYQYTIHLSIFFTLYINFLDFISKDGMNIDQILRGLSMITGAIVLYCLRKTLNKKNEELNISKNLLLHEKELLSTMLLSIGDGVISTDKKGNIIFLNEAAKELTGWIKESAIGRSINDVFHVIDENTREKPVDLLSEGLKTSKNIEAAKDNILVSKNGKEIYIDVSISPLYDNEDHINGIVIVFRDITEVQVQINEIEYLSFHDPLTGLGNRRYLEKNLLKFNKEESLPLAVIMGDVNGLKPTNDTFGHNKGDNLLEEVAKVLRAACRVDDIICRYGGDEFIILLPKTNESEVVKIVKRIREAFSNVKIGPIDVSMSLGWSVKNNISEDIQETIKVAENYMYKNKFFESPNIRGNIVHNIMNTLKENSIIEGGHSERTGESGVKIARALNQSEEELEKYRTACLLHDIGKIAIDKEIITKKTKLTEEEWVTIKRHPEIGYRILNAVPEYAEISEYILAHHERWDGKGYPKGLKGEEIPYISRIISLCDSYDAMISDRPYRKGMSEDEAVDEIKKCAGTQFDPDIAKLFVEEVLGKKWE</sequence>
<dbReference type="InterPro" id="IPR000700">
    <property type="entry name" value="PAS-assoc_C"/>
</dbReference>
<evidence type="ECO:0000313" key="6">
    <source>
        <dbReference type="EMBL" id="ROR27295.1"/>
    </source>
</evidence>
<feature type="domain" description="PAS" evidence="2">
    <location>
        <begin position="125"/>
        <end position="198"/>
    </location>
</feature>
<dbReference type="PANTHER" id="PTHR43155">
    <property type="entry name" value="CYCLIC DI-GMP PHOSPHODIESTERASE PA4108-RELATED"/>
    <property type="match status" value="1"/>
</dbReference>
<dbReference type="NCBIfam" id="TIGR00254">
    <property type="entry name" value="GGDEF"/>
    <property type="match status" value="1"/>
</dbReference>
<dbReference type="InterPro" id="IPR035965">
    <property type="entry name" value="PAS-like_dom_sf"/>
</dbReference>
<dbReference type="InterPro" id="IPR037522">
    <property type="entry name" value="HD_GYP_dom"/>
</dbReference>
<dbReference type="Gene3D" id="3.30.450.20">
    <property type="entry name" value="PAS domain"/>
    <property type="match status" value="1"/>
</dbReference>
<evidence type="ECO:0000259" key="4">
    <source>
        <dbReference type="PROSITE" id="PS50887"/>
    </source>
</evidence>
<dbReference type="Gene3D" id="1.10.3210.10">
    <property type="entry name" value="Hypothetical protein af1432"/>
    <property type="match status" value="1"/>
</dbReference>
<dbReference type="SMART" id="SM00086">
    <property type="entry name" value="PAC"/>
    <property type="match status" value="1"/>
</dbReference>
<organism evidence="6 7">
    <name type="scientific">Mobilisporobacter senegalensis</name>
    <dbReference type="NCBI Taxonomy" id="1329262"/>
    <lineage>
        <taxon>Bacteria</taxon>
        <taxon>Bacillati</taxon>
        <taxon>Bacillota</taxon>
        <taxon>Clostridia</taxon>
        <taxon>Lachnospirales</taxon>
        <taxon>Lachnospiraceae</taxon>
        <taxon>Mobilisporobacter</taxon>
    </lineage>
</organism>
<comment type="caution">
    <text evidence="6">The sequence shown here is derived from an EMBL/GenBank/DDBJ whole genome shotgun (WGS) entry which is preliminary data.</text>
</comment>
<evidence type="ECO:0000256" key="1">
    <source>
        <dbReference type="SAM" id="Phobius"/>
    </source>
</evidence>
<dbReference type="SUPFAM" id="SSF55785">
    <property type="entry name" value="PYP-like sensor domain (PAS domain)"/>
    <property type="match status" value="1"/>
</dbReference>
<dbReference type="InterPro" id="IPR029787">
    <property type="entry name" value="Nucleotide_cyclase"/>
</dbReference>
<reference evidence="6 7" key="1">
    <citation type="submission" date="2018-11" db="EMBL/GenBank/DDBJ databases">
        <title>Genomic Encyclopedia of Type Strains, Phase IV (KMG-IV): sequencing the most valuable type-strain genomes for metagenomic binning, comparative biology and taxonomic classification.</title>
        <authorList>
            <person name="Goeker M."/>
        </authorList>
    </citation>
    <scope>NUCLEOTIDE SEQUENCE [LARGE SCALE GENOMIC DNA]</scope>
    <source>
        <strain evidence="6 7">DSM 26537</strain>
    </source>
</reference>
<evidence type="ECO:0000259" key="3">
    <source>
        <dbReference type="PROSITE" id="PS50113"/>
    </source>
</evidence>
<dbReference type="InterPro" id="IPR013767">
    <property type="entry name" value="PAS_fold"/>
</dbReference>
<dbReference type="PROSITE" id="PS50113">
    <property type="entry name" value="PAC"/>
    <property type="match status" value="1"/>
</dbReference>
<dbReference type="OrthoDB" id="9804747at2"/>
<dbReference type="InterPro" id="IPR043128">
    <property type="entry name" value="Rev_trsase/Diguanyl_cyclase"/>
</dbReference>
<keyword evidence="1" id="KW-0472">Membrane</keyword>
<feature type="domain" description="GGDEF" evidence="4">
    <location>
        <begin position="284"/>
        <end position="419"/>
    </location>
</feature>
<dbReference type="Pfam" id="PF00989">
    <property type="entry name" value="PAS"/>
    <property type="match status" value="1"/>
</dbReference>
<feature type="transmembrane region" description="Helical" evidence="1">
    <location>
        <begin position="15"/>
        <end position="36"/>
    </location>
</feature>
<dbReference type="EMBL" id="RJVG01000007">
    <property type="protein sequence ID" value="ROR27295.1"/>
    <property type="molecule type" value="Genomic_DNA"/>
</dbReference>
<dbReference type="PROSITE" id="PS50112">
    <property type="entry name" value="PAS"/>
    <property type="match status" value="1"/>
</dbReference>
<dbReference type="GO" id="GO:0006355">
    <property type="term" value="P:regulation of DNA-templated transcription"/>
    <property type="evidence" value="ECO:0007669"/>
    <property type="project" value="InterPro"/>
</dbReference>
<dbReference type="Gene3D" id="3.30.70.270">
    <property type="match status" value="1"/>
</dbReference>
<name>A0A3N1XKR3_9FIRM</name>
<dbReference type="NCBIfam" id="TIGR00229">
    <property type="entry name" value="sensory_box"/>
    <property type="match status" value="1"/>
</dbReference>
<dbReference type="CDD" id="cd00077">
    <property type="entry name" value="HDc"/>
    <property type="match status" value="1"/>
</dbReference>
<dbReference type="InterPro" id="IPR001610">
    <property type="entry name" value="PAC"/>
</dbReference>
<dbReference type="RefSeq" id="WP_123609980.1">
    <property type="nucleotide sequence ID" value="NZ_RJVG01000007.1"/>
</dbReference>
<dbReference type="SUPFAM" id="SSF55073">
    <property type="entry name" value="Nucleotide cyclase"/>
    <property type="match status" value="1"/>
</dbReference>
<feature type="domain" description="PAC" evidence="3">
    <location>
        <begin position="203"/>
        <end position="255"/>
    </location>
</feature>